<keyword evidence="2" id="KW-1185">Reference proteome</keyword>
<sequence length="172" mass="19043">MTPAGHRRLILTRHAKSAWDDPRLEDFDRPLNRRGRRASLELGEWLHSRGYEPEEVLCSTAKRTRETWATVSAAALEVTPKVEFIDALYHAGPDVMLETLRKASSDCVMMIGHNPGIAALASMLPARAPMDPDFPRYPTGATLVVDFDIPAWEEVGAGKGSVLDFFVPSGRD</sequence>
<dbReference type="PANTHER" id="PTHR47623:SF1">
    <property type="entry name" value="OS09G0287300 PROTEIN"/>
    <property type="match status" value="1"/>
</dbReference>
<dbReference type="RefSeq" id="WP_263722488.1">
    <property type="nucleotide sequence ID" value="NZ_JAOWLA010000014.1"/>
</dbReference>
<evidence type="ECO:0000313" key="1">
    <source>
        <dbReference type="EMBL" id="MCV2865958.1"/>
    </source>
</evidence>
<dbReference type="PANTHER" id="PTHR47623">
    <property type="entry name" value="OS09G0287300 PROTEIN"/>
    <property type="match status" value="1"/>
</dbReference>
<dbReference type="Proteomes" id="UP001652503">
    <property type="component" value="Unassembled WGS sequence"/>
</dbReference>
<dbReference type="Gene3D" id="3.40.50.1240">
    <property type="entry name" value="Phosphoglycerate mutase-like"/>
    <property type="match status" value="1"/>
</dbReference>
<name>A0ABT2Z494_9RHOB</name>
<dbReference type="CDD" id="cd07067">
    <property type="entry name" value="HP_PGM_like"/>
    <property type="match status" value="1"/>
</dbReference>
<protein>
    <submittedName>
        <fullName evidence="1">Histidine phosphatase family protein</fullName>
    </submittedName>
</protein>
<reference evidence="1 2" key="1">
    <citation type="submission" date="2022-10" db="EMBL/GenBank/DDBJ databases">
        <title>Defluviimonas sp. nov., isolated from ocean surface water.</title>
        <authorList>
            <person name="He W."/>
            <person name="Wang L."/>
            <person name="Zhang D.-F."/>
        </authorList>
    </citation>
    <scope>NUCLEOTIDE SEQUENCE [LARGE SCALE GENOMIC DNA]</scope>
    <source>
        <strain evidence="1 2">WL0075</strain>
    </source>
</reference>
<dbReference type="SMART" id="SM00855">
    <property type="entry name" value="PGAM"/>
    <property type="match status" value="1"/>
</dbReference>
<evidence type="ECO:0000313" key="2">
    <source>
        <dbReference type="Proteomes" id="UP001652503"/>
    </source>
</evidence>
<gene>
    <name evidence="1" type="ORF">OE647_14635</name>
</gene>
<proteinExistence type="predicted"/>
<dbReference type="EMBL" id="JAOWLA010000014">
    <property type="protein sequence ID" value="MCV2865958.1"/>
    <property type="molecule type" value="Genomic_DNA"/>
</dbReference>
<dbReference type="InterPro" id="IPR013078">
    <property type="entry name" value="His_Pase_superF_clade-1"/>
</dbReference>
<organism evidence="1 2">
    <name type="scientific">Albidovulum sediminicola</name>
    <dbReference type="NCBI Taxonomy" id="2984331"/>
    <lineage>
        <taxon>Bacteria</taxon>
        <taxon>Pseudomonadati</taxon>
        <taxon>Pseudomonadota</taxon>
        <taxon>Alphaproteobacteria</taxon>
        <taxon>Rhodobacterales</taxon>
        <taxon>Paracoccaceae</taxon>
        <taxon>Albidovulum</taxon>
    </lineage>
</organism>
<dbReference type="SUPFAM" id="SSF53254">
    <property type="entry name" value="Phosphoglycerate mutase-like"/>
    <property type="match status" value="1"/>
</dbReference>
<comment type="caution">
    <text evidence="1">The sequence shown here is derived from an EMBL/GenBank/DDBJ whole genome shotgun (WGS) entry which is preliminary data.</text>
</comment>
<accession>A0ABT2Z494</accession>
<dbReference type="Pfam" id="PF00300">
    <property type="entry name" value="His_Phos_1"/>
    <property type="match status" value="1"/>
</dbReference>
<dbReference type="InterPro" id="IPR029033">
    <property type="entry name" value="His_PPase_superfam"/>
</dbReference>